<dbReference type="InterPro" id="IPR052638">
    <property type="entry name" value="PiggyBac_TE-derived"/>
</dbReference>
<dbReference type="EMBL" id="GEGO01007284">
    <property type="protein sequence ID" value="JAR88120.1"/>
    <property type="molecule type" value="Transcribed_RNA"/>
</dbReference>
<evidence type="ECO:0000313" key="3">
    <source>
        <dbReference type="EMBL" id="JAR88120.1"/>
    </source>
</evidence>
<name>A0A147BBG9_IXORI</name>
<reference evidence="3" key="1">
    <citation type="journal article" date="2018" name="PLoS Negl. Trop. Dis.">
        <title>Sialome diversity of ticks revealed by RNAseq of single tick salivary glands.</title>
        <authorList>
            <person name="Perner J."/>
            <person name="Kropackova S."/>
            <person name="Kopacek P."/>
            <person name="Ribeiro J.M."/>
        </authorList>
    </citation>
    <scope>NUCLEOTIDE SEQUENCE</scope>
    <source>
        <strain evidence="3">Siblings of single egg batch collected in Ceske Budejovice</strain>
        <tissue evidence="3">Salivary glands</tissue>
    </source>
</reference>
<feature type="region of interest" description="Disordered" evidence="1">
    <location>
        <begin position="1"/>
        <end position="81"/>
    </location>
</feature>
<evidence type="ECO:0000259" key="2">
    <source>
        <dbReference type="Pfam" id="PF13843"/>
    </source>
</evidence>
<protein>
    <submittedName>
        <fullName evidence="3">Putative piggybac transposable element-derived</fullName>
    </submittedName>
</protein>
<dbReference type="GO" id="GO:0043565">
    <property type="term" value="F:sequence-specific DNA binding"/>
    <property type="evidence" value="ECO:0007669"/>
    <property type="project" value="TreeGrafter"/>
</dbReference>
<evidence type="ECO:0000256" key="1">
    <source>
        <dbReference type="SAM" id="MobiDB-lite"/>
    </source>
</evidence>
<feature type="non-terminal residue" evidence="3">
    <location>
        <position position="1"/>
    </location>
</feature>
<accession>A0A147BBG9</accession>
<sequence>LNDILNDIDAGEDVPSTVAILPPENHAAAVTDEESGDEEGTSMDHLPGSTLRAEVVDTCSEPSEDESDQEPPAKQLKRRVKWDKRDLNSSFPTRHSCDSDSVEGAPLTPVEAFEKIFDDEVINLLVENTNTYAQQKNRLLNTNAGEMRCFLGILLLSGYVPVPRRRMLWENSRDSHNELVANSMRRDRFEAIFTNLHVADNNNLVQEDKFTKLRPLFRLLNERFLLYAPLLDCYSIDESMCEYFGKHGCKQFMKGKPIRFGYKLWCVCTPLGYLLSVEPYQGRYGVNVDDKNKLGLGGSVVTDMVSRMKEKLDYCFHVFFDNFFSSLKLVRMLSSMGVKCTGTVRDNRIENCPILTQKQMKSSTRGSYDYRVDAESEIIVCRWKDNSTVTVVSNAHGIEPKQMVKRYSRDNRSKVTVEQPFLISRYNSNMGGVDRLDQNISKYRTGIRGKKWYSSLLTYLVDASVNNAFQLYRMGTDKAELLTFRRTIAMSYMKKYGSKPLRGKSRQSLLEAQSRFDRIDHTVIPQNMQTRCAHCHGKTTTRCEKCDIGVHVKCFKMYHSNE</sequence>
<dbReference type="PANTHER" id="PTHR47055:SF2">
    <property type="entry name" value="PIGGYBAC TRANSPOSABLE ELEMENT-DERIVED PROTEIN 2-RELATED"/>
    <property type="match status" value="1"/>
</dbReference>
<dbReference type="PANTHER" id="PTHR47055">
    <property type="entry name" value="DDE_TNP_1_7 DOMAIN-CONTAINING PROTEIN"/>
    <property type="match status" value="1"/>
</dbReference>
<dbReference type="AlphaFoldDB" id="A0A147BBG9"/>
<feature type="compositionally biased region" description="Acidic residues" evidence="1">
    <location>
        <begin position="31"/>
        <end position="41"/>
    </location>
</feature>
<organism evidence="3">
    <name type="scientific">Ixodes ricinus</name>
    <name type="common">Common tick</name>
    <name type="synonym">Acarus ricinus</name>
    <dbReference type="NCBI Taxonomy" id="34613"/>
    <lineage>
        <taxon>Eukaryota</taxon>
        <taxon>Metazoa</taxon>
        <taxon>Ecdysozoa</taxon>
        <taxon>Arthropoda</taxon>
        <taxon>Chelicerata</taxon>
        <taxon>Arachnida</taxon>
        <taxon>Acari</taxon>
        <taxon>Parasitiformes</taxon>
        <taxon>Ixodida</taxon>
        <taxon>Ixodoidea</taxon>
        <taxon>Ixodidae</taxon>
        <taxon>Ixodinae</taxon>
        <taxon>Ixodes</taxon>
    </lineage>
</organism>
<dbReference type="InterPro" id="IPR029526">
    <property type="entry name" value="PGBD"/>
</dbReference>
<dbReference type="Pfam" id="PF13843">
    <property type="entry name" value="DDE_Tnp_1_7"/>
    <property type="match status" value="1"/>
</dbReference>
<feature type="domain" description="PiggyBac transposable element-derived protein" evidence="2">
    <location>
        <begin position="108"/>
        <end position="469"/>
    </location>
</feature>
<proteinExistence type="predicted"/>